<organism evidence="2 3">
    <name type="scientific">Galerina marginata (strain CBS 339.88)</name>
    <dbReference type="NCBI Taxonomy" id="685588"/>
    <lineage>
        <taxon>Eukaryota</taxon>
        <taxon>Fungi</taxon>
        <taxon>Dikarya</taxon>
        <taxon>Basidiomycota</taxon>
        <taxon>Agaricomycotina</taxon>
        <taxon>Agaricomycetes</taxon>
        <taxon>Agaricomycetidae</taxon>
        <taxon>Agaricales</taxon>
        <taxon>Agaricineae</taxon>
        <taxon>Strophariaceae</taxon>
        <taxon>Galerina</taxon>
    </lineage>
</organism>
<dbReference type="AlphaFoldDB" id="A0A067SZ50"/>
<evidence type="ECO:0000313" key="2">
    <source>
        <dbReference type="EMBL" id="KDR72028.1"/>
    </source>
</evidence>
<evidence type="ECO:0000313" key="3">
    <source>
        <dbReference type="Proteomes" id="UP000027222"/>
    </source>
</evidence>
<feature type="compositionally biased region" description="Polar residues" evidence="1">
    <location>
        <begin position="10"/>
        <end position="20"/>
    </location>
</feature>
<feature type="region of interest" description="Disordered" evidence="1">
    <location>
        <begin position="1"/>
        <end position="31"/>
    </location>
</feature>
<feature type="compositionally biased region" description="Basic and acidic residues" evidence="1">
    <location>
        <begin position="21"/>
        <end position="31"/>
    </location>
</feature>
<accession>A0A067SZ50</accession>
<dbReference type="EMBL" id="KL142390">
    <property type="protein sequence ID" value="KDR72028.1"/>
    <property type="molecule type" value="Genomic_DNA"/>
</dbReference>
<evidence type="ECO:0000256" key="1">
    <source>
        <dbReference type="SAM" id="MobiDB-lite"/>
    </source>
</evidence>
<protein>
    <submittedName>
        <fullName evidence="2">Uncharacterized protein</fullName>
    </submittedName>
</protein>
<keyword evidence="3" id="KW-1185">Reference proteome</keyword>
<dbReference type="HOGENOM" id="CLU_2904335_0_0_1"/>
<gene>
    <name evidence="2" type="ORF">GALMADRAFT_773749</name>
</gene>
<name>A0A067SZ50_GALM3</name>
<proteinExistence type="predicted"/>
<sequence length="62" mass="6846">MIIGAKMSLNRPNTKPQGSKSHYEGSRGEDCRSERVILSVSIVMDSGRHADDGGEFFVRTFS</sequence>
<reference evidence="3" key="1">
    <citation type="journal article" date="2014" name="Proc. Natl. Acad. Sci. U.S.A.">
        <title>Extensive sampling of basidiomycete genomes demonstrates inadequacy of the white-rot/brown-rot paradigm for wood decay fungi.</title>
        <authorList>
            <person name="Riley R."/>
            <person name="Salamov A.A."/>
            <person name="Brown D.W."/>
            <person name="Nagy L.G."/>
            <person name="Floudas D."/>
            <person name="Held B.W."/>
            <person name="Levasseur A."/>
            <person name="Lombard V."/>
            <person name="Morin E."/>
            <person name="Otillar R."/>
            <person name="Lindquist E.A."/>
            <person name="Sun H."/>
            <person name="LaButti K.M."/>
            <person name="Schmutz J."/>
            <person name="Jabbour D."/>
            <person name="Luo H."/>
            <person name="Baker S.E."/>
            <person name="Pisabarro A.G."/>
            <person name="Walton J.D."/>
            <person name="Blanchette R.A."/>
            <person name="Henrissat B."/>
            <person name="Martin F."/>
            <person name="Cullen D."/>
            <person name="Hibbett D.S."/>
            <person name="Grigoriev I.V."/>
        </authorList>
    </citation>
    <scope>NUCLEOTIDE SEQUENCE [LARGE SCALE GENOMIC DNA]</scope>
    <source>
        <strain evidence="3">CBS 339.88</strain>
    </source>
</reference>
<dbReference type="Proteomes" id="UP000027222">
    <property type="component" value="Unassembled WGS sequence"/>
</dbReference>